<feature type="region of interest" description="Disordered" evidence="1">
    <location>
        <begin position="1649"/>
        <end position="1720"/>
    </location>
</feature>
<feature type="compositionally biased region" description="Basic and acidic residues" evidence="1">
    <location>
        <begin position="2208"/>
        <end position="2222"/>
    </location>
</feature>
<dbReference type="GO" id="GO:0005615">
    <property type="term" value="C:extracellular space"/>
    <property type="evidence" value="ECO:0007669"/>
    <property type="project" value="TreeGrafter"/>
</dbReference>
<feature type="region of interest" description="Disordered" evidence="1">
    <location>
        <begin position="474"/>
        <end position="577"/>
    </location>
</feature>
<feature type="region of interest" description="Disordered" evidence="1">
    <location>
        <begin position="1963"/>
        <end position="1996"/>
    </location>
</feature>
<feature type="compositionally biased region" description="Polar residues" evidence="1">
    <location>
        <begin position="2290"/>
        <end position="2311"/>
    </location>
</feature>
<gene>
    <name evidence="4" type="primary">CUNH2orf16</name>
</gene>
<dbReference type="CTD" id="84226"/>
<organism evidence="3 4">
    <name type="scientific">Phascolarctos cinereus</name>
    <name type="common">Koala</name>
    <dbReference type="NCBI Taxonomy" id="38626"/>
    <lineage>
        <taxon>Eukaryota</taxon>
        <taxon>Metazoa</taxon>
        <taxon>Chordata</taxon>
        <taxon>Craniata</taxon>
        <taxon>Vertebrata</taxon>
        <taxon>Euteleostomi</taxon>
        <taxon>Mammalia</taxon>
        <taxon>Metatheria</taxon>
        <taxon>Diprotodontia</taxon>
        <taxon>Phascolarctidae</taxon>
        <taxon>Phascolarctos</taxon>
    </lineage>
</organism>
<dbReference type="PANTHER" id="PTHR33888:SF1">
    <property type="entry name" value="RIKEN CDNA 4932415D10 GENE"/>
    <property type="match status" value="1"/>
</dbReference>
<feature type="region of interest" description="Disordered" evidence="1">
    <location>
        <begin position="1775"/>
        <end position="1860"/>
    </location>
</feature>
<sequence length="2311" mass="253585">MELILGPGPPLPPPFSLFLLLGLLVIGVWSLLPGDQRWELLPAKINETSRQQKVPGNQKLRKVPSPRWEDNLQMGCTGADLARFSGLPVGWAQNYTLRSMDKNLQHIYQCLDIARSSLMNLSSSSQETSTSSSSSSTTGPEDLQTLTCYQCHSPGFSRVQRTSSLHTNLSATQSLAYIFRENLRHQSHSLPNPSKNYSGQARVLSLPPFLLPQAKKDNTGKNIFLENCTCNFIQRLYETKASKEENDSWVPKEIRNSLEIHIRRKIAQRLTRPPIFRTIKLSVSPYPLAYTPIRKKKTTKKREGNRVLKDSNRPPPTNLCERPRLPCWAPIQLSHSARWVLEGHMAWKVCTLRARRVPTAVKQSWAMLNHVIKVQNEGHKPQNTVKDTNKKSPYVSCCLLSMDLEIDQIRPTTPKSSQADSQLQLRPPFVTQNAFSSGVDVILRETTFLKEDVKKRLELCIKKKVNGLLKKAIGQQKEAPKKNEELSTGVGTMRLPQTVGSEPLSPTPQVQVKDSKGLTPESHGQTTDSLGLNSGPQVQKPQIQDTDEMELTPVPQKQDVDSLELKGSSSKVQDMDSVATTPAPVKYDAHFVELNLGSPVQDTDSMGPTPGRQIKNVDSGGLILGSQVKPTDSKGLIPRSQVKLSDSKELTSGSQVKRTDFKGLTPRSQVKLTDSKELTSGSQVKLTDFKGLIPGSQVKLTDSKGLIPGSQFKSTDSKEMIPGSQVKLTDSKEMIPESQVKLTDSKGLIPGSQFKFTDSKGLIPGTKVKLTDSKGLIPGSEVKLTDSKQLIPGLQFKLTDSKGLAQGSQVKFTDSKEVISGSQVKLTDSKGLAQGSQVKVIDSKGLIPDTQVKLTNSKGLAKGSQVKLTGSKGLIPESQVKLTDSKGLIPESQVKLRDSKGLAQGSQVKVIDSKGLIPESQLKLTDSKGLTQRSQVKLTDSKGLAQELQVKLRDSKGLIPESQVKVTDSKGLAQGSQVKITDSKGLAQGSQVKLRDSKGLAQGSQVKVKDSKGLAQGSQVKVTDSKRLILESQVKLSDSKGLAQESQVKLTDSKELIPESQVKLTDSKGLAQESQVKLTDSKDLIPESQVKLTDSKGLAQRSQVKLTDSKGLIPESQVKLTDAKEHALGSQVKFTDSKGLISESQVKSTDSKGLIPGSQVKLTDPKGLIPESQVKLTHSKGLAQGSQIKFTDSKGLAQKSQVKLTDPKGLIPESQAKLTDSKGLAQGSQIKFTDSKGLAQESQVKLTDPKGLIPESHVKLTHSKGVVLGSQVKLRDSKGLIPESQVKPTDSKGLIPGSQVKLTDSKRVVLGSQVKLRDSKGLIPESQVKPTDSKGLIPGSQVKLTNSKGVAQGSQVKLTDSKGLALGSQVKLTDSKRLIPGSQVKLTDSKGLAQGSQVKPTDSKGLAQGSQIKLRDSKGLIPESQVKLTHSKGLAQGLQVKVTDSNRLAQGSQVKLTDSKRLIPGSQVKLTNSQGLAQESQVKLTDSKGLAQGSQIKFKDSKVLSLNPHVQVIDSLELTPLPQTEVVDSVELTSKPKFQVTDPKQLSPELQSPTGESFYLIQGSTPLYILGSSRIAAKLKQGLHGSNTQEILRSMLGDLNENIVILKPFILRRPSKFSQTAQPSSLPRPLSVQPSHSLQQWERSLQCLFHDPSLPPSKSENSFSQKRLRTPRALKQSVSNRQVKAQEQQISKGRVAKRKSSSSTSTLRKNLGAKMRQAHDIQEAHVQRPPPIPSPYAPNGHFVLPRQTMVSQSYQGKIIDILCQLCRKNLPFKKQLEDSRPSTSRDSPNLTTKEAQGSHEPMEERKEREQVPSELSELPLSTSTQLPSSHKIPSTEQNPVSVEQNETPDASSQIRTSESQPIPLSITSSHEQTQLLQDLQLKITEELLKNQLSPHFTPSQTTGMVLQYPICLQCGRCSGPSCPHKFHDSVGPWLVIYPQLRLFRNSEGHGEFRVHLGFRLRTRSQTQTPKQQREVGPLVSMGHAPSQSDPSEKRKDKVCTCHVTKKNFTLCPCPNTDLGPKPFQNPERSQNPEPIQVHIKRNLPGRRVEVAKAESGEPEQYDFTIHSLLDTDIKDSWASSEAKRILDLEQVKTPKENRTKTQKIERVPRKSTPKDRKIQPEERTMEAQEVAPPSTHSEKSTGLMQWLCLSIKRALGMAYPPKPSFQQMHAPRARPSRQQGSVFLEQSHVQHGSKNEGKQWVKPLNTTKMERKPERDGKETEAFKPLNRAPKNKTINPSRSFLDSTPKSRPSHRSTSPVPKCCDGSIKKSDKTEQTSQRHKGILGGPASKQKIQQQNAQRGGTGKVSQNVRI</sequence>
<feature type="signal peptide" evidence="2">
    <location>
        <begin position="1"/>
        <end position="30"/>
    </location>
</feature>
<feature type="compositionally biased region" description="Low complexity" evidence="1">
    <location>
        <begin position="122"/>
        <end position="138"/>
    </location>
</feature>
<name>A0A6P5K2I9_PHACI</name>
<evidence type="ECO:0000256" key="1">
    <source>
        <dbReference type="SAM" id="MobiDB-lite"/>
    </source>
</evidence>
<keyword evidence="3" id="KW-1185">Reference proteome</keyword>
<accession>A0A6P5K2I9</accession>
<evidence type="ECO:0000256" key="2">
    <source>
        <dbReference type="SAM" id="SignalP"/>
    </source>
</evidence>
<dbReference type="PANTHER" id="PTHR33888">
    <property type="entry name" value="RIKEN CDNA 4932415D10 GENE"/>
    <property type="match status" value="1"/>
</dbReference>
<dbReference type="Proteomes" id="UP000515140">
    <property type="component" value="Unplaced"/>
</dbReference>
<reference evidence="4" key="1">
    <citation type="submission" date="2025-08" db="UniProtKB">
        <authorList>
            <consortium name="RefSeq"/>
        </authorList>
    </citation>
    <scope>IDENTIFICATION</scope>
    <source>
        <tissue evidence="4">Spleen</tissue>
    </source>
</reference>
<evidence type="ECO:0000313" key="3">
    <source>
        <dbReference type="Proteomes" id="UP000515140"/>
    </source>
</evidence>
<feature type="region of interest" description="Disordered" evidence="1">
    <location>
        <begin position="122"/>
        <end position="141"/>
    </location>
</feature>
<feature type="region of interest" description="Disordered" evidence="1">
    <location>
        <begin position="2094"/>
        <end position="2140"/>
    </location>
</feature>
<feature type="region of interest" description="Disordered" evidence="1">
    <location>
        <begin position="2187"/>
        <end position="2311"/>
    </location>
</feature>
<feature type="compositionally biased region" description="Low complexity" evidence="1">
    <location>
        <begin position="1812"/>
        <end position="1829"/>
    </location>
</feature>
<dbReference type="InterPro" id="IPR011049">
    <property type="entry name" value="Serralysin-like_metalloprot_C"/>
</dbReference>
<protein>
    <submittedName>
        <fullName evidence="4">Uncharacterized protein C2orf16 homolog isoform X2</fullName>
    </submittedName>
</protein>
<proteinExistence type="predicted"/>
<feature type="compositionally biased region" description="Polar residues" evidence="1">
    <location>
        <begin position="1781"/>
        <end position="1795"/>
    </location>
</feature>
<dbReference type="SUPFAM" id="SSF101967">
    <property type="entry name" value="Adhesin YadA, collagen-binding domain"/>
    <property type="match status" value="1"/>
</dbReference>
<keyword evidence="2" id="KW-0732">Signal</keyword>
<feature type="compositionally biased region" description="Polar residues" evidence="1">
    <location>
        <begin position="1831"/>
        <end position="1860"/>
    </location>
</feature>
<evidence type="ECO:0000313" key="4">
    <source>
        <dbReference type="RefSeq" id="XP_020839453.1"/>
    </source>
</evidence>
<feature type="chain" id="PRO_5028219609" evidence="2">
    <location>
        <begin position="31"/>
        <end position="2311"/>
    </location>
</feature>
<feature type="compositionally biased region" description="Polar residues" evidence="1">
    <location>
        <begin position="522"/>
        <end position="544"/>
    </location>
</feature>
<feature type="region of interest" description="Disordered" evidence="1">
    <location>
        <begin position="1389"/>
        <end position="1411"/>
    </location>
</feature>
<feature type="compositionally biased region" description="Basic and acidic residues" evidence="1">
    <location>
        <begin position="1796"/>
        <end position="1811"/>
    </location>
</feature>
<feature type="compositionally biased region" description="Polar residues" evidence="1">
    <location>
        <begin position="1676"/>
        <end position="1691"/>
    </location>
</feature>
<feature type="compositionally biased region" description="Polar residues" evidence="1">
    <location>
        <begin position="2233"/>
        <end position="2257"/>
    </location>
</feature>
<feature type="compositionally biased region" description="Basic and acidic residues" evidence="1">
    <location>
        <begin position="2094"/>
        <end position="2126"/>
    </location>
</feature>
<dbReference type="GeneID" id="110206459"/>
<dbReference type="RefSeq" id="XP_020839453.1">
    <property type="nucleotide sequence ID" value="XM_020983794.1"/>
</dbReference>
<feature type="compositionally biased region" description="Polar residues" evidence="1">
    <location>
        <begin position="1656"/>
        <end position="1665"/>
    </location>
</feature>
<feature type="region of interest" description="Disordered" evidence="1">
    <location>
        <begin position="1145"/>
        <end position="1164"/>
    </location>
</feature>